<gene>
    <name evidence="1" type="ORF">QAD02_019027</name>
</gene>
<name>A0ACC2PN69_9HYME</name>
<protein>
    <submittedName>
        <fullName evidence="1">Uncharacterized protein</fullName>
    </submittedName>
</protein>
<organism evidence="1 2">
    <name type="scientific">Eretmocerus hayati</name>
    <dbReference type="NCBI Taxonomy" id="131215"/>
    <lineage>
        <taxon>Eukaryota</taxon>
        <taxon>Metazoa</taxon>
        <taxon>Ecdysozoa</taxon>
        <taxon>Arthropoda</taxon>
        <taxon>Hexapoda</taxon>
        <taxon>Insecta</taxon>
        <taxon>Pterygota</taxon>
        <taxon>Neoptera</taxon>
        <taxon>Endopterygota</taxon>
        <taxon>Hymenoptera</taxon>
        <taxon>Apocrita</taxon>
        <taxon>Proctotrupomorpha</taxon>
        <taxon>Chalcidoidea</taxon>
        <taxon>Aphelinidae</taxon>
        <taxon>Aphelininae</taxon>
        <taxon>Eretmocerus</taxon>
    </lineage>
</organism>
<evidence type="ECO:0000313" key="1">
    <source>
        <dbReference type="EMBL" id="KAJ8683235.1"/>
    </source>
</evidence>
<reference evidence="1" key="1">
    <citation type="submission" date="2023-04" db="EMBL/GenBank/DDBJ databases">
        <title>A chromosome-level genome assembly of the parasitoid wasp Eretmocerus hayati.</title>
        <authorList>
            <person name="Zhong Y."/>
            <person name="Liu S."/>
            <person name="Liu Y."/>
        </authorList>
    </citation>
    <scope>NUCLEOTIDE SEQUENCE</scope>
    <source>
        <strain evidence="1">ZJU_SS_LIU_2023</strain>
    </source>
</reference>
<keyword evidence="2" id="KW-1185">Reference proteome</keyword>
<dbReference type="EMBL" id="CM056741">
    <property type="protein sequence ID" value="KAJ8683235.1"/>
    <property type="molecule type" value="Genomic_DNA"/>
</dbReference>
<sequence>MEKLSRLAQRYVPGWPGRAKALQEEARLRRLQLEREELERRRSQLDVGEAAKNLLATFESLLLWENPYNSTTIVIAFNILFWGFVVLEVRGIAAASSAALVIVFCYSTLETHDEEASSFQTPFSKAEQVEKLVKKAKSTFDNIVQMQQEQPRAFCTAVCTVSLALWAIARHVDSVLITYAICMSIFMGPAILLRSPSGELQYKEWDSEIDDFLPAVTEDNLLVLRRAGDTGDRSPTPPTSNSTSPDDQYNDEDLVGLKMPSHEEGSADDLDLSELELSAGETDTDGIRFQSLHFERGSSSSDEDAADLGIVGKSQFDDVDGDSDDSEFEIIDQKEVVHLMSI</sequence>
<comment type="caution">
    <text evidence="1">The sequence shown here is derived from an EMBL/GenBank/DDBJ whole genome shotgun (WGS) entry which is preliminary data.</text>
</comment>
<dbReference type="Proteomes" id="UP001239111">
    <property type="component" value="Chromosome 1"/>
</dbReference>
<accession>A0ACC2PN69</accession>
<evidence type="ECO:0000313" key="2">
    <source>
        <dbReference type="Proteomes" id="UP001239111"/>
    </source>
</evidence>
<proteinExistence type="predicted"/>